<dbReference type="Pfam" id="PF00106">
    <property type="entry name" value="adh_short"/>
    <property type="match status" value="1"/>
</dbReference>
<proteinExistence type="inferred from homology"/>
<comment type="caution">
    <text evidence="4">The sequence shown here is derived from an EMBL/GenBank/DDBJ whole genome shotgun (WGS) entry which is preliminary data.</text>
</comment>
<dbReference type="Proteomes" id="UP000635606">
    <property type="component" value="Unassembled WGS sequence"/>
</dbReference>
<dbReference type="InterPro" id="IPR036291">
    <property type="entry name" value="NAD(P)-bd_dom_sf"/>
</dbReference>
<sequence>MSALPVGLDLTDPAGVGAAADALAATPDRLDVLVNNAAAFVDWTETATNADLDAARRVMETNLFGTWRLTQALLPLLRRSPAPRVVNVSSGGGSHGDKSFGLTARGGMAASYGISKAALNALTATLATELADTTILVNAVCPGLTATWPGAESMGARPVADSAERERRDLRPCPGARPARMVRP</sequence>
<name>A0A8J3ZZW7_9ACTN</name>
<evidence type="ECO:0000313" key="4">
    <source>
        <dbReference type="EMBL" id="GIJ71580.1"/>
    </source>
</evidence>
<dbReference type="PANTHER" id="PTHR43544:SF32">
    <property type="entry name" value="CHAIN DEHYDROGENASE, PUTATIVE (AFU_ORTHOLOGUE AFUA_5G01530)-RELATED"/>
    <property type="match status" value="1"/>
</dbReference>
<dbReference type="PROSITE" id="PS00061">
    <property type="entry name" value="ADH_SHORT"/>
    <property type="match status" value="1"/>
</dbReference>
<protein>
    <recommendedName>
        <fullName evidence="6">Short-chain dehydrogenase/reductase SDR</fullName>
    </recommendedName>
</protein>
<gene>
    <name evidence="4" type="ORF">Voc01_064970</name>
</gene>
<organism evidence="4 5">
    <name type="scientific">Virgisporangium ochraceum</name>
    <dbReference type="NCBI Taxonomy" id="65505"/>
    <lineage>
        <taxon>Bacteria</taxon>
        <taxon>Bacillati</taxon>
        <taxon>Actinomycetota</taxon>
        <taxon>Actinomycetes</taxon>
        <taxon>Micromonosporales</taxon>
        <taxon>Micromonosporaceae</taxon>
        <taxon>Virgisporangium</taxon>
    </lineage>
</organism>
<evidence type="ECO:0000313" key="5">
    <source>
        <dbReference type="Proteomes" id="UP000635606"/>
    </source>
</evidence>
<dbReference type="PRINTS" id="PR00081">
    <property type="entry name" value="GDHRDH"/>
</dbReference>
<accession>A0A8J3ZZW7</accession>
<feature type="compositionally biased region" description="Basic and acidic residues" evidence="3">
    <location>
        <begin position="162"/>
        <end position="171"/>
    </location>
</feature>
<dbReference type="InterPro" id="IPR051468">
    <property type="entry name" value="Fungal_SecMetab_SDRs"/>
</dbReference>
<dbReference type="GO" id="GO:0016491">
    <property type="term" value="F:oxidoreductase activity"/>
    <property type="evidence" value="ECO:0007669"/>
    <property type="project" value="TreeGrafter"/>
</dbReference>
<dbReference type="InterPro" id="IPR020904">
    <property type="entry name" value="Sc_DH/Rdtase_CS"/>
</dbReference>
<feature type="region of interest" description="Disordered" evidence="3">
    <location>
        <begin position="151"/>
        <end position="184"/>
    </location>
</feature>
<evidence type="ECO:0000256" key="2">
    <source>
        <dbReference type="RuleBase" id="RU000363"/>
    </source>
</evidence>
<evidence type="ECO:0000256" key="1">
    <source>
        <dbReference type="ARBA" id="ARBA00006484"/>
    </source>
</evidence>
<evidence type="ECO:0008006" key="6">
    <source>
        <dbReference type="Google" id="ProtNLM"/>
    </source>
</evidence>
<evidence type="ECO:0000256" key="3">
    <source>
        <dbReference type="SAM" id="MobiDB-lite"/>
    </source>
</evidence>
<dbReference type="RefSeq" id="WP_203931436.1">
    <property type="nucleotide sequence ID" value="NZ_BOPH01000088.1"/>
</dbReference>
<dbReference type="PRINTS" id="PR00080">
    <property type="entry name" value="SDRFAMILY"/>
</dbReference>
<reference evidence="4" key="1">
    <citation type="submission" date="2021-01" db="EMBL/GenBank/DDBJ databases">
        <title>Whole genome shotgun sequence of Virgisporangium ochraceum NBRC 16418.</title>
        <authorList>
            <person name="Komaki H."/>
            <person name="Tamura T."/>
        </authorList>
    </citation>
    <scope>NUCLEOTIDE SEQUENCE</scope>
    <source>
        <strain evidence="4">NBRC 16418</strain>
    </source>
</reference>
<keyword evidence="5" id="KW-1185">Reference proteome</keyword>
<dbReference type="InterPro" id="IPR002347">
    <property type="entry name" value="SDR_fam"/>
</dbReference>
<dbReference type="GO" id="GO:0005737">
    <property type="term" value="C:cytoplasm"/>
    <property type="evidence" value="ECO:0007669"/>
    <property type="project" value="TreeGrafter"/>
</dbReference>
<dbReference type="GO" id="GO:0019748">
    <property type="term" value="P:secondary metabolic process"/>
    <property type="evidence" value="ECO:0007669"/>
    <property type="project" value="TreeGrafter"/>
</dbReference>
<dbReference type="Gene3D" id="3.40.50.720">
    <property type="entry name" value="NAD(P)-binding Rossmann-like Domain"/>
    <property type="match status" value="1"/>
</dbReference>
<dbReference type="EMBL" id="BOPH01000088">
    <property type="protein sequence ID" value="GIJ71580.1"/>
    <property type="molecule type" value="Genomic_DNA"/>
</dbReference>
<comment type="similarity">
    <text evidence="1 2">Belongs to the short-chain dehydrogenases/reductases (SDR) family.</text>
</comment>
<dbReference type="PANTHER" id="PTHR43544">
    <property type="entry name" value="SHORT-CHAIN DEHYDROGENASE/REDUCTASE"/>
    <property type="match status" value="1"/>
</dbReference>
<dbReference type="SUPFAM" id="SSF51735">
    <property type="entry name" value="NAD(P)-binding Rossmann-fold domains"/>
    <property type="match status" value="1"/>
</dbReference>
<dbReference type="AlphaFoldDB" id="A0A8J3ZZW7"/>